<dbReference type="AlphaFoldDB" id="C7DLP9"/>
<feature type="non-terminal residue" evidence="1">
    <location>
        <position position="253"/>
    </location>
</feature>
<dbReference type="EMBL" id="GQ152569">
    <property type="protein sequence ID" value="ACT87565.1"/>
    <property type="molecule type" value="Genomic_DNA"/>
</dbReference>
<protein>
    <submittedName>
        <fullName evidence="1">Conserved hpothetical protein</fullName>
    </submittedName>
</protein>
<name>C7DLP9_9DINO</name>
<evidence type="ECO:0000313" key="1">
    <source>
        <dbReference type="EMBL" id="ACT87565.1"/>
    </source>
</evidence>
<accession>C7DLP9</accession>
<reference evidence="1" key="1">
    <citation type="journal article" date="2009" name="J. Eukaryot. Microbiol.">
        <title>Expressed sequence tags from Amoebophrya sp. infecting Karlodinium veneficum: comparing host and parasite sequences.</title>
        <authorList>
            <person name="Bachvaroff T.R."/>
            <person name="Place A.R."/>
            <person name="Coats D.W."/>
        </authorList>
    </citation>
    <scope>NUCLEOTIDE SEQUENCE</scope>
</reference>
<organism evidence="1">
    <name type="scientific">Amoebophrya sp. ex Karlodinium veneficum</name>
    <dbReference type="NCBI Taxonomy" id="581008"/>
    <lineage>
        <taxon>Eukaryota</taxon>
        <taxon>Sar</taxon>
        <taxon>Alveolata</taxon>
        <taxon>Dinophyceae</taxon>
        <taxon>Syndiniales</taxon>
        <taxon>Amoebophryaceae</taxon>
        <taxon>Amoebophrya</taxon>
    </lineage>
</organism>
<proteinExistence type="predicted"/>
<feature type="non-terminal residue" evidence="1">
    <location>
        <position position="1"/>
    </location>
</feature>
<sequence length="253" mass="26396">VFDTAPSYELDRAFNQTYDAFLAEFPADKHAELMQQINQGMESFLSSKAFVGVPGQAACEGGSGVVALPTKMAAAPGGPTKRIFGMDLSKLVDKLASKATGAASGGGGMGALLAMQALATGAGMIKSSMNLLVQIFPKVVIPPGPQPLQCLPMVTGHNCFGAIQYRITAADFVTADTTDAQLDGVIAGFPTLYKHKVGVTSDAAYKACFSAYMGMHCASLFPRCGVPQAEEAKAPIGRLPMCFTHCIATLIMC</sequence>